<protein>
    <submittedName>
        <fullName evidence="4">DegT/DnrJ/EryC1/StrS family aminotransferase</fullName>
        <ecNumber evidence="4">2.6.1.-</ecNumber>
    </submittedName>
</protein>
<reference evidence="4 5" key="1">
    <citation type="submission" date="2023-10" db="EMBL/GenBank/DDBJ databases">
        <title>Two novel species belonging to the OM43/NOR5 clade.</title>
        <authorList>
            <person name="Park M."/>
        </authorList>
    </citation>
    <scope>NUCLEOTIDE SEQUENCE [LARGE SCALE GENOMIC DNA]</scope>
    <source>
        <strain evidence="4 5">IMCC45268</strain>
    </source>
</reference>
<dbReference type="Pfam" id="PF01041">
    <property type="entry name" value="DegT_DnrJ_EryC1"/>
    <property type="match status" value="1"/>
</dbReference>
<organism evidence="4 5">
    <name type="scientific">Congregibacter brevis</name>
    <dbReference type="NCBI Taxonomy" id="3081201"/>
    <lineage>
        <taxon>Bacteria</taxon>
        <taxon>Pseudomonadati</taxon>
        <taxon>Pseudomonadota</taxon>
        <taxon>Gammaproteobacteria</taxon>
        <taxon>Cellvibrionales</taxon>
        <taxon>Halieaceae</taxon>
        <taxon>Congregibacter</taxon>
    </lineage>
</organism>
<dbReference type="InterPro" id="IPR015424">
    <property type="entry name" value="PyrdxlP-dep_Trfase"/>
</dbReference>
<dbReference type="CDD" id="cd00616">
    <property type="entry name" value="AHBA_syn"/>
    <property type="match status" value="1"/>
</dbReference>
<comment type="similarity">
    <text evidence="2 3">Belongs to the DegT/DnrJ/EryC1 family.</text>
</comment>
<dbReference type="PANTHER" id="PTHR30244:SF9">
    <property type="entry name" value="PROTEIN RV3402C"/>
    <property type="match status" value="1"/>
</dbReference>
<keyword evidence="1 3" id="KW-0663">Pyridoxal phosphate</keyword>
<dbReference type="RefSeq" id="WP_407327459.1">
    <property type="nucleotide sequence ID" value="NZ_CP136865.1"/>
</dbReference>
<dbReference type="Proteomes" id="UP001626549">
    <property type="component" value="Chromosome"/>
</dbReference>
<dbReference type="EMBL" id="CP136865">
    <property type="protein sequence ID" value="WOJ96771.1"/>
    <property type="molecule type" value="Genomic_DNA"/>
</dbReference>
<dbReference type="InterPro" id="IPR015421">
    <property type="entry name" value="PyrdxlP-dep_Trfase_major"/>
</dbReference>
<dbReference type="PIRSF" id="PIRSF000390">
    <property type="entry name" value="PLP_StrS"/>
    <property type="match status" value="1"/>
</dbReference>
<keyword evidence="5" id="KW-1185">Reference proteome</keyword>
<proteinExistence type="inferred from homology"/>
<evidence type="ECO:0000313" key="4">
    <source>
        <dbReference type="EMBL" id="WOJ96771.1"/>
    </source>
</evidence>
<dbReference type="SUPFAM" id="SSF53383">
    <property type="entry name" value="PLP-dependent transferases"/>
    <property type="match status" value="1"/>
</dbReference>
<dbReference type="PANTHER" id="PTHR30244">
    <property type="entry name" value="TRANSAMINASE"/>
    <property type="match status" value="1"/>
</dbReference>
<accession>A0ABZ0ICJ8</accession>
<evidence type="ECO:0000313" key="5">
    <source>
        <dbReference type="Proteomes" id="UP001626549"/>
    </source>
</evidence>
<dbReference type="Gene3D" id="3.40.640.10">
    <property type="entry name" value="Type I PLP-dependent aspartate aminotransferase-like (Major domain)"/>
    <property type="match status" value="1"/>
</dbReference>
<sequence length="370" mass="40516">MPKSELFVARPNLPEIEELLPLLESIWDSSQLTNNGPLVQKLSRQLESYFQTAHVTLCGNGTLALICALKSLKLPVGSEVITTPYSFVATASAIVWAGLKPVFVDIEEDGFNISASAIAAAVTENTSAIVPVHCYGKPCDVQAIQDIADHHGLSVIYDAAHAFGVDCDCGSLLSHGDASIVSFHATKVFHTFEGGCVVTKNTELKEQVDLAINFGFRSETEVDGIGINAKMSEFNAAIGLLQIDRVDDLIAARKKAHEHYNQALASVACVTLPSDKGYRSNYSYYPVLVSKECKLDRDALYNELKSFGVFARRYFFPLITDFESYKDFRKGNDLPNAQRAAEQVLCLPIHPSLDTKDLDRVCSAFTRALL</sequence>
<name>A0ABZ0ICJ8_9GAMM</name>
<gene>
    <name evidence="4" type="ORF">R0137_16220</name>
</gene>
<dbReference type="EC" id="2.6.1.-" evidence="4"/>
<evidence type="ECO:0000256" key="3">
    <source>
        <dbReference type="RuleBase" id="RU004508"/>
    </source>
</evidence>
<keyword evidence="4" id="KW-0032">Aminotransferase</keyword>
<dbReference type="GO" id="GO:0008483">
    <property type="term" value="F:transaminase activity"/>
    <property type="evidence" value="ECO:0007669"/>
    <property type="project" value="UniProtKB-KW"/>
</dbReference>
<dbReference type="InterPro" id="IPR000653">
    <property type="entry name" value="DegT/StrS_aminotransferase"/>
</dbReference>
<evidence type="ECO:0000256" key="1">
    <source>
        <dbReference type="ARBA" id="ARBA00022898"/>
    </source>
</evidence>
<keyword evidence="4" id="KW-0808">Transferase</keyword>
<evidence type="ECO:0000256" key="2">
    <source>
        <dbReference type="ARBA" id="ARBA00037999"/>
    </source>
</evidence>